<feature type="region of interest" description="Disordered" evidence="1">
    <location>
        <begin position="1"/>
        <end position="131"/>
    </location>
</feature>
<gene>
    <name evidence="2" type="ORF">PVAP13_7NG046234</name>
</gene>
<sequence length="156" mass="17344">MNESPEPSWRNKIPLRPPPPLNAVAARSKSSPRTVRRRQALEKPQDSAPQTCHGTLRTPNAHRPTPTGAGEETEPRLPTPRGEARNPAQRPTLPAREPTSRKQTQQQGQNPPPLCKSGEGTRPPKPFAEHAAVDAAIIEEELEDYCKLAPQLRRRR</sequence>
<comment type="caution">
    <text evidence="2">The sequence shown here is derived from an EMBL/GenBank/DDBJ whole genome shotgun (WGS) entry which is preliminary data.</text>
</comment>
<dbReference type="AlphaFoldDB" id="A0A8T0PTI4"/>
<proteinExistence type="predicted"/>
<evidence type="ECO:0000313" key="2">
    <source>
        <dbReference type="EMBL" id="KAG2564990.1"/>
    </source>
</evidence>
<keyword evidence="3" id="KW-1185">Reference proteome</keyword>
<organism evidence="2 3">
    <name type="scientific">Panicum virgatum</name>
    <name type="common">Blackwell switchgrass</name>
    <dbReference type="NCBI Taxonomy" id="38727"/>
    <lineage>
        <taxon>Eukaryota</taxon>
        <taxon>Viridiplantae</taxon>
        <taxon>Streptophyta</taxon>
        <taxon>Embryophyta</taxon>
        <taxon>Tracheophyta</taxon>
        <taxon>Spermatophyta</taxon>
        <taxon>Magnoliopsida</taxon>
        <taxon>Liliopsida</taxon>
        <taxon>Poales</taxon>
        <taxon>Poaceae</taxon>
        <taxon>PACMAD clade</taxon>
        <taxon>Panicoideae</taxon>
        <taxon>Panicodae</taxon>
        <taxon>Paniceae</taxon>
        <taxon>Panicinae</taxon>
        <taxon>Panicum</taxon>
        <taxon>Panicum sect. Hiantes</taxon>
    </lineage>
</organism>
<dbReference type="EMBL" id="CM029050">
    <property type="protein sequence ID" value="KAG2564990.1"/>
    <property type="molecule type" value="Genomic_DNA"/>
</dbReference>
<evidence type="ECO:0000313" key="3">
    <source>
        <dbReference type="Proteomes" id="UP000823388"/>
    </source>
</evidence>
<dbReference type="Proteomes" id="UP000823388">
    <property type="component" value="Chromosome 7N"/>
</dbReference>
<protein>
    <submittedName>
        <fullName evidence="2">Uncharacterized protein</fullName>
    </submittedName>
</protein>
<evidence type="ECO:0000256" key="1">
    <source>
        <dbReference type="SAM" id="MobiDB-lite"/>
    </source>
</evidence>
<name>A0A8T0PTI4_PANVG</name>
<reference evidence="2" key="1">
    <citation type="submission" date="2020-05" db="EMBL/GenBank/DDBJ databases">
        <title>WGS assembly of Panicum virgatum.</title>
        <authorList>
            <person name="Lovell J.T."/>
            <person name="Jenkins J."/>
            <person name="Shu S."/>
            <person name="Juenger T.E."/>
            <person name="Schmutz J."/>
        </authorList>
    </citation>
    <scope>NUCLEOTIDE SEQUENCE</scope>
    <source>
        <strain evidence="2">AP13</strain>
    </source>
</reference>
<accession>A0A8T0PTI4</accession>